<dbReference type="Proteomes" id="UP000037515">
    <property type="component" value="Unassembled WGS sequence"/>
</dbReference>
<dbReference type="PATRIC" id="fig|693.5.peg.2647"/>
<evidence type="ECO:0000259" key="2">
    <source>
        <dbReference type="Pfam" id="PF00497"/>
    </source>
</evidence>
<reference evidence="4" key="1">
    <citation type="submission" date="2015-08" db="EMBL/GenBank/DDBJ databases">
        <title>Vibrio galatheae sp. nov., a novel member of the Vibrionaceae family isolated from the Solomon Islands.</title>
        <authorList>
            <person name="Giubergia S."/>
            <person name="Machado H."/>
            <person name="Mateiu R.V."/>
            <person name="Gram L."/>
        </authorList>
    </citation>
    <scope>NUCLEOTIDE SEQUENCE [LARGE SCALE GENOMIC DNA]</scope>
    <source>
        <strain evidence="4">DSM 19584</strain>
    </source>
</reference>
<dbReference type="SUPFAM" id="SSF53850">
    <property type="entry name" value="Periplasmic binding protein-like II"/>
    <property type="match status" value="1"/>
</dbReference>
<dbReference type="RefSeq" id="WP_245649904.1">
    <property type="nucleotide sequence ID" value="NZ_LHPJ01000010.1"/>
</dbReference>
<name>A0A0M0HM32_VIBNE</name>
<dbReference type="Pfam" id="PF00497">
    <property type="entry name" value="SBP_bac_3"/>
    <property type="match status" value="1"/>
</dbReference>
<keyword evidence="4" id="KW-1185">Reference proteome</keyword>
<accession>A0A0M0HM32</accession>
<evidence type="ECO:0000313" key="4">
    <source>
        <dbReference type="Proteomes" id="UP000037515"/>
    </source>
</evidence>
<protein>
    <submittedName>
        <fullName evidence="3">Amino acid ABC transporter</fullName>
    </submittedName>
</protein>
<keyword evidence="1" id="KW-0732">Signal</keyword>
<gene>
    <name evidence="3" type="ORF">AKJ17_12925</name>
</gene>
<feature type="domain" description="Solute-binding protein family 3/N-terminal" evidence="2">
    <location>
        <begin position="32"/>
        <end position="269"/>
    </location>
</feature>
<evidence type="ECO:0000256" key="1">
    <source>
        <dbReference type="SAM" id="SignalP"/>
    </source>
</evidence>
<comment type="caution">
    <text evidence="3">The sequence shown here is derived from an EMBL/GenBank/DDBJ whole genome shotgun (WGS) entry which is preliminary data.</text>
</comment>
<feature type="chain" id="PRO_5005600032" evidence="1">
    <location>
        <begin position="24"/>
        <end position="270"/>
    </location>
</feature>
<dbReference type="PROSITE" id="PS51257">
    <property type="entry name" value="PROKAR_LIPOPROTEIN"/>
    <property type="match status" value="1"/>
</dbReference>
<dbReference type="EMBL" id="LHPJ01000010">
    <property type="protein sequence ID" value="KOO02828.1"/>
    <property type="molecule type" value="Genomic_DNA"/>
</dbReference>
<dbReference type="Gene3D" id="3.40.190.10">
    <property type="entry name" value="Periplasmic binding protein-like II"/>
    <property type="match status" value="2"/>
</dbReference>
<evidence type="ECO:0000313" key="3">
    <source>
        <dbReference type="EMBL" id="KOO02828.1"/>
    </source>
</evidence>
<sequence length="270" mass="30729">MRSTIVSFSISIPFVLVSFSSQACSMTMGYRTNERPPLIAASPDNSGLYKHLYEKAAEKIGCKLNVVRGPKKRILKQLKNGTIDFYPGFNFSEARSQYIYFIENGLSGGEMGISLDDYPDIHHLADLKGSTVLQSLGSPNHVRHLNSVHTYVEPDMTIDRAVKLLKKKRGDFYIYNRASLHYYMKLKQPTGIKLHPNCCGTPRPLYLGFSRHSPYIKEEPNPQFQKDLKPSPDNQATQLNKESKAYLLQQALMKMKLSGETDAIYEMYYQ</sequence>
<proteinExistence type="predicted"/>
<dbReference type="AlphaFoldDB" id="A0A0M0HM32"/>
<feature type="signal peptide" evidence="1">
    <location>
        <begin position="1"/>
        <end position="23"/>
    </location>
</feature>
<dbReference type="InterPro" id="IPR001638">
    <property type="entry name" value="Solute-binding_3/MltF_N"/>
</dbReference>
<organism evidence="3 4">
    <name type="scientific">Vibrio nereis</name>
    <dbReference type="NCBI Taxonomy" id="693"/>
    <lineage>
        <taxon>Bacteria</taxon>
        <taxon>Pseudomonadati</taxon>
        <taxon>Pseudomonadota</taxon>
        <taxon>Gammaproteobacteria</taxon>
        <taxon>Vibrionales</taxon>
        <taxon>Vibrionaceae</taxon>
        <taxon>Vibrio</taxon>
    </lineage>
</organism>